<dbReference type="Proteomes" id="UP000274556">
    <property type="component" value="Unassembled WGS sequence"/>
</dbReference>
<evidence type="ECO:0000313" key="5">
    <source>
        <dbReference type="Proteomes" id="UP000274556"/>
    </source>
</evidence>
<dbReference type="OrthoDB" id="5293418at2"/>
<proteinExistence type="predicted"/>
<keyword evidence="5" id="KW-1185">Reference proteome</keyword>
<keyword evidence="2" id="KW-1133">Transmembrane helix</keyword>
<evidence type="ECO:0000256" key="1">
    <source>
        <dbReference type="SAM" id="MobiDB-lite"/>
    </source>
</evidence>
<dbReference type="PANTHER" id="PTHR40940">
    <property type="entry name" value="PROTEIN BATD-RELATED"/>
    <property type="match status" value="1"/>
</dbReference>
<keyword evidence="2" id="KW-0812">Transmembrane</keyword>
<reference evidence="4 5" key="1">
    <citation type="submission" date="2018-10" db="EMBL/GenBank/DDBJ databases">
        <title>Genomic Encyclopedia of Archaeal and Bacterial Type Strains, Phase II (KMG-II): from individual species to whole genera.</title>
        <authorList>
            <person name="Goeker M."/>
        </authorList>
    </citation>
    <scope>NUCLEOTIDE SEQUENCE [LARGE SCALE GENOMIC DNA]</scope>
    <source>
        <strain evidence="4 5">DSM 235</strain>
    </source>
</reference>
<accession>A0A495V1G7</accession>
<dbReference type="PANTHER" id="PTHR40940:SF1">
    <property type="entry name" value="PROTEIN BATD"/>
    <property type="match status" value="1"/>
</dbReference>
<feature type="region of interest" description="Disordered" evidence="1">
    <location>
        <begin position="1"/>
        <end position="23"/>
    </location>
</feature>
<feature type="region of interest" description="Disordered" evidence="1">
    <location>
        <begin position="445"/>
        <end position="487"/>
    </location>
</feature>
<evidence type="ECO:0000313" key="4">
    <source>
        <dbReference type="EMBL" id="RKT43129.1"/>
    </source>
</evidence>
<protein>
    <submittedName>
        <fullName evidence="4">Oxygen tolerance protein BatD</fullName>
    </submittedName>
</protein>
<dbReference type="InterPro" id="IPR057699">
    <property type="entry name" value="DUF7939"/>
</dbReference>
<feature type="domain" description="DUF7939" evidence="3">
    <location>
        <begin position="547"/>
        <end position="634"/>
    </location>
</feature>
<dbReference type="Pfam" id="PF13584">
    <property type="entry name" value="BatD"/>
    <property type="match status" value="1"/>
</dbReference>
<name>A0A495V1G7_9GAMM</name>
<organism evidence="4 5">
    <name type="scientific">Thiocapsa rosea</name>
    <dbReference type="NCBI Taxonomy" id="69360"/>
    <lineage>
        <taxon>Bacteria</taxon>
        <taxon>Pseudomonadati</taxon>
        <taxon>Pseudomonadota</taxon>
        <taxon>Gammaproteobacteria</taxon>
        <taxon>Chromatiales</taxon>
        <taxon>Chromatiaceae</taxon>
        <taxon>Thiocapsa</taxon>
    </lineage>
</organism>
<evidence type="ECO:0000259" key="3">
    <source>
        <dbReference type="Pfam" id="PF25607"/>
    </source>
</evidence>
<dbReference type="EMBL" id="RBXL01000001">
    <property type="protein sequence ID" value="RKT43129.1"/>
    <property type="molecule type" value="Genomic_DNA"/>
</dbReference>
<dbReference type="Pfam" id="PF25607">
    <property type="entry name" value="DUF7939"/>
    <property type="match status" value="1"/>
</dbReference>
<sequence length="657" mass="69927">MCNVIRLDRPSPPRARNTTGKRPRPPLLAVLLPMLYAATLLTVPLLTALTVVAPVLAQGTVSDGVRAEIDRERIAANETLILQLYGDGRLSGEPELQALEADFDILSRSQSERMSVLNGAVSHTREWRIELAPKRLGRLEIPTLVWGAARSAPLTVEVVEDAAAGDPAAGPKPIFVRTETDAPAPYVQQAFHYRVQVLYREREAPQRAVLSEPQVEGATIARDGEDRASVEMIDGMRYQVIERRFLVVPLQSGPLVIRGPRLEAVMPAPRPAGRSAADDFDALFGAGPFPGLSGMSAGGRRIVERAPDLEIQVRAQPPGSSSPWLPAESVEISDEWIPASPRFQVGEPVTRVLTVTARGATAAQLPPLMLDPPDGAQIYPGQTRAEDLPGVGAPVGLRSLEVAFVPTRPGPVTLPEVRVPWWDTGEDRERVAIVPARTLEVAAAPAGTAGGGSTGAFGSAGESAPQDTAAMPDRVDADAEPRQSGTLPSMLEDRLRRAIAGPIGLGLSALGLIGLGWLAALVWIKRGSRLREAPDRFETRAAPQALREARRRVEQTCLDNDARGARIALLDWGQVRWAGQAPAGLGALARRLDDAAAAETLAQLDRALYAGTGAGAGAGAAWDGVGAWQALAPCLSDDEAAVSDRSTALPELYPRRI</sequence>
<feature type="transmembrane region" description="Helical" evidence="2">
    <location>
        <begin position="499"/>
        <end position="524"/>
    </location>
</feature>
<feature type="compositionally biased region" description="Basic and acidic residues" evidence="1">
    <location>
        <begin position="1"/>
        <end position="11"/>
    </location>
</feature>
<keyword evidence="2" id="KW-0472">Membrane</keyword>
<dbReference type="AlphaFoldDB" id="A0A495V1G7"/>
<evidence type="ECO:0000256" key="2">
    <source>
        <dbReference type="SAM" id="Phobius"/>
    </source>
</evidence>
<dbReference type="InterPro" id="IPR025738">
    <property type="entry name" value="BatD"/>
</dbReference>
<comment type="caution">
    <text evidence="4">The sequence shown here is derived from an EMBL/GenBank/DDBJ whole genome shotgun (WGS) entry which is preliminary data.</text>
</comment>
<gene>
    <name evidence="4" type="ORF">BDD21_0440</name>
</gene>